<protein>
    <recommendedName>
        <fullName evidence="3">CHAT domain-containing protein</fullName>
    </recommendedName>
</protein>
<dbReference type="Proteomes" id="UP000008460">
    <property type="component" value="Chromosome"/>
</dbReference>
<dbReference type="STRING" id="590998.Celf_1306"/>
<dbReference type="HOGENOM" id="CLU_027410_0_0_11"/>
<dbReference type="EMBL" id="CP002666">
    <property type="protein sequence ID" value="AEE45441.1"/>
    <property type="molecule type" value="Genomic_DNA"/>
</dbReference>
<dbReference type="RefSeq" id="WP_013770467.1">
    <property type="nucleotide sequence ID" value="NC_015514.1"/>
</dbReference>
<gene>
    <name evidence="1" type="ordered locus">Celf_1306</name>
</gene>
<organism evidence="1 2">
    <name type="scientific">Cellulomonas fimi (strain ATCC 484 / DSM 20113 / JCM 1341 / CCUG 24087 / LMG 16345 / NBRC 15513 / NCIMB 8980 / NCTC 7547 / NRS-133)</name>
    <dbReference type="NCBI Taxonomy" id="590998"/>
    <lineage>
        <taxon>Bacteria</taxon>
        <taxon>Bacillati</taxon>
        <taxon>Actinomycetota</taxon>
        <taxon>Actinomycetes</taxon>
        <taxon>Micrococcales</taxon>
        <taxon>Cellulomonadaceae</taxon>
        <taxon>Cellulomonas</taxon>
    </lineage>
</organism>
<dbReference type="AlphaFoldDB" id="F4H4W1"/>
<proteinExistence type="predicted"/>
<accession>F4H4W1</accession>
<reference evidence="1 2" key="1">
    <citation type="submission" date="2011-04" db="EMBL/GenBank/DDBJ databases">
        <title>Complete sequence of Cellulomonas fimi ATCC 484.</title>
        <authorList>
            <consortium name="US DOE Joint Genome Institute"/>
            <person name="Lucas S."/>
            <person name="Han J."/>
            <person name="Lapidus A."/>
            <person name="Cheng J.-F."/>
            <person name="Goodwin L."/>
            <person name="Pitluck S."/>
            <person name="Peters L."/>
            <person name="Chertkov O."/>
            <person name="Detter J.C."/>
            <person name="Han C."/>
            <person name="Tapia R."/>
            <person name="Land M."/>
            <person name="Hauser L."/>
            <person name="Kyrpides N."/>
            <person name="Ivanova N."/>
            <person name="Ovchinnikova G."/>
            <person name="Pagani I."/>
            <person name="Mead D."/>
            <person name="Brumm P."/>
            <person name="Woyke T."/>
        </authorList>
    </citation>
    <scope>NUCLEOTIDE SEQUENCE [LARGE SCALE GENOMIC DNA]</scope>
    <source>
        <strain evidence="2">ATCC 484 / DSM 20113 / JCM 1341 / NBRC 15513 / NCIMB 8980 / NCTC 7547</strain>
    </source>
</reference>
<dbReference type="KEGG" id="cfi:Celf_1306"/>
<evidence type="ECO:0000313" key="2">
    <source>
        <dbReference type="Proteomes" id="UP000008460"/>
    </source>
</evidence>
<evidence type="ECO:0008006" key="3">
    <source>
        <dbReference type="Google" id="ProtNLM"/>
    </source>
</evidence>
<keyword evidence="2" id="KW-1185">Reference proteome</keyword>
<evidence type="ECO:0000313" key="1">
    <source>
        <dbReference type="EMBL" id="AEE45441.1"/>
    </source>
</evidence>
<name>F4H4W1_CELFA</name>
<sequence>MDAGPGRADLLVADGLDVATGTYLTPPRTLGEIADALRGTAAPPPDARRLRRRTRDDERHLGVAVGFDPQDLASVGWGLVTAPGLDPAVLAALEPLVARRRAQAGDRFRHLEVLPGESADELLLRYGALPHVVDPRLVPYYLLLVGGPSGLPFALQYQLGVVHAVGRLDLPRADAYAAYAASVLAAEDRDGAGPGERRRTVRVFGPRHDDDVPTDLSSRHLLAPLADELAATASAWSVASDTGDAATKAALVRVLSEPDGPDVLFTAGHGIGGPQATALGLGGALVCQDWPGPVRQAGPLTPTQYLAAADVVAGVPVRPRVVLAFACFGAGTPRWSDYPDAPGAAPLEIAPEPATAPLPARLLGHPDGGALAFVGHVDRTWSCSFLWRSTVAHVGAFSGALLGLLDGLRVGHALEVLTSRYAALATLLTDRIADAERLGRPFPDADLVALWTAVHDARGFVVLGDPAVRAAPPGAGGLLPR</sequence>
<dbReference type="eggNOG" id="COG4870">
    <property type="taxonomic scope" value="Bacteria"/>
</dbReference>